<dbReference type="GO" id="GO:0000967">
    <property type="term" value="P:rRNA 5'-end processing"/>
    <property type="evidence" value="ECO:0007669"/>
    <property type="project" value="UniProtKB-UniRule"/>
</dbReference>
<keyword evidence="1 5" id="KW-0963">Cytoplasm</keyword>
<dbReference type="SMART" id="SM00732">
    <property type="entry name" value="YqgFc"/>
    <property type="match status" value="1"/>
</dbReference>
<evidence type="ECO:0000256" key="2">
    <source>
        <dbReference type="ARBA" id="ARBA00022517"/>
    </source>
</evidence>
<dbReference type="NCBIfam" id="TIGR00250">
    <property type="entry name" value="RNAse_H_YqgF"/>
    <property type="match status" value="1"/>
</dbReference>
<dbReference type="EMBL" id="JABAIL010000004">
    <property type="protein sequence ID" value="NLR92713.1"/>
    <property type="molecule type" value="Genomic_DNA"/>
</dbReference>
<dbReference type="SUPFAM" id="SSF53098">
    <property type="entry name" value="Ribonuclease H-like"/>
    <property type="match status" value="1"/>
</dbReference>
<dbReference type="InterPro" id="IPR012337">
    <property type="entry name" value="RNaseH-like_sf"/>
</dbReference>
<dbReference type="EC" id="3.1.-.-" evidence="5"/>
<dbReference type="PANTHER" id="PTHR33317:SF4">
    <property type="entry name" value="POLYNUCLEOTIDYL TRANSFERASE, RIBONUCLEASE H-LIKE SUPERFAMILY PROTEIN"/>
    <property type="match status" value="1"/>
</dbReference>
<dbReference type="InterPro" id="IPR037027">
    <property type="entry name" value="YqgF/RNaseH-like_dom_sf"/>
</dbReference>
<dbReference type="GO" id="GO:0004518">
    <property type="term" value="F:nuclease activity"/>
    <property type="evidence" value="ECO:0007669"/>
    <property type="project" value="UniProtKB-KW"/>
</dbReference>
<dbReference type="RefSeq" id="WP_168883417.1">
    <property type="nucleotide sequence ID" value="NZ_JABAIL010000004.1"/>
</dbReference>
<comment type="caution">
    <text evidence="7">The sequence shown here is derived from an EMBL/GenBank/DDBJ whole genome shotgun (WGS) entry which is preliminary data.</text>
</comment>
<dbReference type="InterPro" id="IPR005227">
    <property type="entry name" value="YqgF"/>
</dbReference>
<gene>
    <name evidence="7" type="primary">ruvX</name>
    <name evidence="7" type="ORF">HGP29_15950</name>
</gene>
<dbReference type="Pfam" id="PF03652">
    <property type="entry name" value="RuvX"/>
    <property type="match status" value="1"/>
</dbReference>
<comment type="function">
    <text evidence="5">Could be a nuclease involved in processing of the 5'-end of pre-16S rRNA.</text>
</comment>
<evidence type="ECO:0000256" key="3">
    <source>
        <dbReference type="ARBA" id="ARBA00022722"/>
    </source>
</evidence>
<evidence type="ECO:0000256" key="4">
    <source>
        <dbReference type="ARBA" id="ARBA00022801"/>
    </source>
</evidence>
<evidence type="ECO:0000313" key="8">
    <source>
        <dbReference type="Proteomes" id="UP000585050"/>
    </source>
</evidence>
<comment type="subcellular location">
    <subcellularLocation>
        <location evidence="5">Cytoplasm</location>
    </subcellularLocation>
</comment>
<keyword evidence="4 5" id="KW-0378">Hydrolase</keyword>
<protein>
    <recommendedName>
        <fullName evidence="5">Putative pre-16S rRNA nuclease</fullName>
        <ecNumber evidence="5">3.1.-.-</ecNumber>
    </recommendedName>
</protein>
<dbReference type="GO" id="GO:0005829">
    <property type="term" value="C:cytosol"/>
    <property type="evidence" value="ECO:0007669"/>
    <property type="project" value="TreeGrafter"/>
</dbReference>
<dbReference type="CDD" id="cd16964">
    <property type="entry name" value="YqgF"/>
    <property type="match status" value="1"/>
</dbReference>
<dbReference type="PANTHER" id="PTHR33317">
    <property type="entry name" value="POLYNUCLEOTIDYL TRANSFERASE, RIBONUCLEASE H-LIKE SUPERFAMILY PROTEIN"/>
    <property type="match status" value="1"/>
</dbReference>
<dbReference type="HAMAP" id="MF_00651">
    <property type="entry name" value="Nuclease_YqgF"/>
    <property type="match status" value="1"/>
</dbReference>
<dbReference type="GO" id="GO:0016788">
    <property type="term" value="F:hydrolase activity, acting on ester bonds"/>
    <property type="evidence" value="ECO:0007669"/>
    <property type="project" value="UniProtKB-UniRule"/>
</dbReference>
<keyword evidence="2 5" id="KW-0690">Ribosome biogenesis</keyword>
<name>A0A7X8SM17_9BACT</name>
<evidence type="ECO:0000256" key="5">
    <source>
        <dbReference type="HAMAP-Rule" id="MF_00651"/>
    </source>
</evidence>
<comment type="similarity">
    <text evidence="5">Belongs to the YqgF HJR family.</text>
</comment>
<keyword evidence="8" id="KW-1185">Reference proteome</keyword>
<dbReference type="InterPro" id="IPR006641">
    <property type="entry name" value="YqgF/RNaseH-like_dom"/>
</dbReference>
<accession>A0A7X8SM17</accession>
<reference evidence="7 8" key="1">
    <citation type="submission" date="2020-04" db="EMBL/GenBank/DDBJ databases">
        <title>Flammeovirga sp. SR4, a novel species isolated from seawater.</title>
        <authorList>
            <person name="Wang X."/>
        </authorList>
    </citation>
    <scope>NUCLEOTIDE SEQUENCE [LARGE SCALE GENOMIC DNA]</scope>
    <source>
        <strain evidence="7 8">SR4</strain>
    </source>
</reference>
<evidence type="ECO:0000313" key="7">
    <source>
        <dbReference type="EMBL" id="NLR92713.1"/>
    </source>
</evidence>
<keyword evidence="3 5" id="KW-0540">Nuclease</keyword>
<sequence>MGRILAIDYGTKRTGFAVTDPMKIIASSLETVQTNVAMQFIKDYLVKEEVDQFVIGLPVGLDGLETDNTKPTKSFAKKLQQNFPNIPLAYIDERFTSKMAEQSMLASGMKKKDRRVKGNVDKISATIILQSYMDQQSF</sequence>
<dbReference type="AlphaFoldDB" id="A0A7X8SM17"/>
<evidence type="ECO:0000259" key="6">
    <source>
        <dbReference type="SMART" id="SM00732"/>
    </source>
</evidence>
<dbReference type="Proteomes" id="UP000585050">
    <property type="component" value="Unassembled WGS sequence"/>
</dbReference>
<organism evidence="7 8">
    <name type="scientific">Flammeovirga agarivorans</name>
    <dbReference type="NCBI Taxonomy" id="2726742"/>
    <lineage>
        <taxon>Bacteria</taxon>
        <taxon>Pseudomonadati</taxon>
        <taxon>Bacteroidota</taxon>
        <taxon>Cytophagia</taxon>
        <taxon>Cytophagales</taxon>
        <taxon>Flammeovirgaceae</taxon>
        <taxon>Flammeovirga</taxon>
    </lineage>
</organism>
<dbReference type="Gene3D" id="3.30.420.140">
    <property type="entry name" value="YqgF/RNase H-like domain"/>
    <property type="match status" value="1"/>
</dbReference>
<evidence type="ECO:0000256" key="1">
    <source>
        <dbReference type="ARBA" id="ARBA00022490"/>
    </source>
</evidence>
<feature type="domain" description="YqgF/RNase H-like" evidence="6">
    <location>
        <begin position="2"/>
        <end position="100"/>
    </location>
</feature>
<proteinExistence type="inferred from homology"/>